<organism evidence="2">
    <name type="scientific">Arundo donax</name>
    <name type="common">Giant reed</name>
    <name type="synonym">Donax arundinaceus</name>
    <dbReference type="NCBI Taxonomy" id="35708"/>
    <lineage>
        <taxon>Eukaryota</taxon>
        <taxon>Viridiplantae</taxon>
        <taxon>Streptophyta</taxon>
        <taxon>Embryophyta</taxon>
        <taxon>Tracheophyta</taxon>
        <taxon>Spermatophyta</taxon>
        <taxon>Magnoliopsida</taxon>
        <taxon>Liliopsida</taxon>
        <taxon>Poales</taxon>
        <taxon>Poaceae</taxon>
        <taxon>PACMAD clade</taxon>
        <taxon>Arundinoideae</taxon>
        <taxon>Arundineae</taxon>
        <taxon>Arundo</taxon>
    </lineage>
</organism>
<feature type="compositionally biased region" description="Basic and acidic residues" evidence="1">
    <location>
        <begin position="39"/>
        <end position="58"/>
    </location>
</feature>
<feature type="region of interest" description="Disordered" evidence="1">
    <location>
        <begin position="24"/>
        <end position="97"/>
    </location>
</feature>
<reference evidence="2" key="1">
    <citation type="submission" date="2014-09" db="EMBL/GenBank/DDBJ databases">
        <authorList>
            <person name="Magalhaes I.L.F."/>
            <person name="Oliveira U."/>
            <person name="Santos F.R."/>
            <person name="Vidigal T.H.D.A."/>
            <person name="Brescovit A.D."/>
            <person name="Santos A.J."/>
        </authorList>
    </citation>
    <scope>NUCLEOTIDE SEQUENCE</scope>
    <source>
        <tissue evidence="2">Shoot tissue taken approximately 20 cm above the soil surface</tissue>
    </source>
</reference>
<dbReference type="EMBL" id="GBRH01223689">
    <property type="protein sequence ID" value="JAD74206.1"/>
    <property type="molecule type" value="Transcribed_RNA"/>
</dbReference>
<evidence type="ECO:0000256" key="1">
    <source>
        <dbReference type="SAM" id="MobiDB-lite"/>
    </source>
</evidence>
<reference evidence="2" key="2">
    <citation type="journal article" date="2015" name="Data Brief">
        <title>Shoot transcriptome of the giant reed, Arundo donax.</title>
        <authorList>
            <person name="Barrero R.A."/>
            <person name="Guerrero F.D."/>
            <person name="Moolhuijzen P."/>
            <person name="Goolsby J.A."/>
            <person name="Tidwell J."/>
            <person name="Bellgard S.E."/>
            <person name="Bellgard M.I."/>
        </authorList>
    </citation>
    <scope>NUCLEOTIDE SEQUENCE</scope>
    <source>
        <tissue evidence="2">Shoot tissue taken approximately 20 cm above the soil surface</tissue>
    </source>
</reference>
<proteinExistence type="predicted"/>
<accession>A0A0A9CF57</accession>
<protein>
    <submittedName>
        <fullName evidence="2">Uncharacterized protein</fullName>
    </submittedName>
</protein>
<dbReference type="AlphaFoldDB" id="A0A0A9CF57"/>
<sequence length="97" mass="9977">MGIMTTSGGPGLVLQCHPVFPLPPAGCGGVGSGSGNGRRTQEHVSKQRGGEGESKRASNVEIAGPPYWAAKHRTALKQPLDSRADGQMVGDPSRTAL</sequence>
<feature type="compositionally biased region" description="Gly residues" evidence="1">
    <location>
        <begin position="26"/>
        <end position="36"/>
    </location>
</feature>
<name>A0A0A9CF57_ARUDO</name>
<evidence type="ECO:0000313" key="2">
    <source>
        <dbReference type="EMBL" id="JAD74206.1"/>
    </source>
</evidence>